<evidence type="ECO:0000313" key="3">
    <source>
        <dbReference type="Proteomes" id="UP000823617"/>
    </source>
</evidence>
<name>A0A9D9N0V9_9BACT</name>
<reference evidence="2" key="2">
    <citation type="journal article" date="2021" name="PeerJ">
        <title>Extensive microbial diversity within the chicken gut microbiome revealed by metagenomics and culture.</title>
        <authorList>
            <person name="Gilroy R."/>
            <person name="Ravi A."/>
            <person name="Getino M."/>
            <person name="Pursley I."/>
            <person name="Horton D.L."/>
            <person name="Alikhan N.F."/>
            <person name="Baker D."/>
            <person name="Gharbi K."/>
            <person name="Hall N."/>
            <person name="Watson M."/>
            <person name="Adriaenssens E.M."/>
            <person name="Foster-Nyarko E."/>
            <person name="Jarju S."/>
            <person name="Secka A."/>
            <person name="Antonio M."/>
            <person name="Oren A."/>
            <person name="Chaudhuri R.R."/>
            <person name="La Ragione R."/>
            <person name="Hildebrand F."/>
            <person name="Pallen M.J."/>
        </authorList>
    </citation>
    <scope>NUCLEOTIDE SEQUENCE</scope>
    <source>
        <strain evidence="2">B1-3475</strain>
    </source>
</reference>
<evidence type="ECO:0000256" key="1">
    <source>
        <dbReference type="SAM" id="SignalP"/>
    </source>
</evidence>
<feature type="chain" id="PRO_5038527815" description="Outer membrane protein beta-barrel domain-containing protein" evidence="1">
    <location>
        <begin position="21"/>
        <end position="189"/>
    </location>
</feature>
<accession>A0A9D9N0V9</accession>
<dbReference type="AlphaFoldDB" id="A0A9D9N0V9"/>
<protein>
    <recommendedName>
        <fullName evidence="4">Outer membrane protein beta-barrel domain-containing protein</fullName>
    </recommendedName>
</protein>
<dbReference type="EMBL" id="JADIMK010000082">
    <property type="protein sequence ID" value="MBO8456331.1"/>
    <property type="molecule type" value="Genomic_DNA"/>
</dbReference>
<feature type="signal peptide" evidence="1">
    <location>
        <begin position="1"/>
        <end position="20"/>
    </location>
</feature>
<comment type="caution">
    <text evidence="2">The sequence shown here is derived from an EMBL/GenBank/DDBJ whole genome shotgun (WGS) entry which is preliminary data.</text>
</comment>
<dbReference type="Proteomes" id="UP000823617">
    <property type="component" value="Unassembled WGS sequence"/>
</dbReference>
<evidence type="ECO:0008006" key="4">
    <source>
        <dbReference type="Google" id="ProtNLM"/>
    </source>
</evidence>
<gene>
    <name evidence="2" type="ORF">IAC08_08040</name>
</gene>
<organism evidence="2 3">
    <name type="scientific">Candidatus Cryptobacteroides intestinigallinarum</name>
    <dbReference type="NCBI Taxonomy" id="2840767"/>
    <lineage>
        <taxon>Bacteria</taxon>
        <taxon>Pseudomonadati</taxon>
        <taxon>Bacteroidota</taxon>
        <taxon>Bacteroidia</taxon>
        <taxon>Bacteroidales</taxon>
        <taxon>Candidatus Cryptobacteroides</taxon>
    </lineage>
</organism>
<reference evidence="2" key="1">
    <citation type="submission" date="2020-10" db="EMBL/GenBank/DDBJ databases">
        <authorList>
            <person name="Gilroy R."/>
        </authorList>
    </citation>
    <scope>NUCLEOTIDE SEQUENCE</scope>
    <source>
        <strain evidence="2">B1-3475</strain>
    </source>
</reference>
<evidence type="ECO:0000313" key="2">
    <source>
        <dbReference type="EMBL" id="MBO8456331.1"/>
    </source>
</evidence>
<proteinExistence type="predicted"/>
<keyword evidence="1" id="KW-0732">Signal</keyword>
<sequence length="189" mass="20932">MKRFITAIALAVLCSATASAQPRAIGGRVGATGLEASYEHTLGSNFIETDLGMDFGFAGLGFKATGIYNFVFARPAWTDRGTWGLYAGPGISLGYVADMYRINWVNENLPGNPGNVRKFKYADYGFMFSFTGQVGLEYTFWFPLQLSVDIRPYIGLHVTDHNGMSNSRAEFYDYGLFGFIPTVSARFRF</sequence>